<proteinExistence type="predicted"/>
<dbReference type="EMBL" id="BJVY01000071">
    <property type="protein sequence ID" value="GEL75388.1"/>
    <property type="molecule type" value="Genomic_DNA"/>
</dbReference>
<name>A0A511HP82_9BACT</name>
<accession>A0A511HP82</accession>
<dbReference type="SUPFAM" id="SSF52540">
    <property type="entry name" value="P-loop containing nucleoside triphosphate hydrolases"/>
    <property type="match status" value="1"/>
</dbReference>
<evidence type="ECO:0000313" key="1">
    <source>
        <dbReference type="EMBL" id="GEL75388.1"/>
    </source>
</evidence>
<protein>
    <submittedName>
        <fullName evidence="1">Uncharacterized protein</fullName>
    </submittedName>
</protein>
<dbReference type="Proteomes" id="UP000321224">
    <property type="component" value="Unassembled WGS sequence"/>
</dbReference>
<dbReference type="InterPro" id="IPR027417">
    <property type="entry name" value="P-loop_NTPase"/>
</dbReference>
<dbReference type="AlphaFoldDB" id="A0A511HP82"/>
<reference evidence="1 2" key="1">
    <citation type="submission" date="2019-07" db="EMBL/GenBank/DDBJ databases">
        <title>Whole genome shotgun sequence of Myxococcus virescens NBRC 100334.</title>
        <authorList>
            <person name="Hosoyama A."/>
            <person name="Uohara A."/>
            <person name="Ohji S."/>
            <person name="Ichikawa N."/>
        </authorList>
    </citation>
    <scope>NUCLEOTIDE SEQUENCE [LARGE SCALE GENOMIC DNA]</scope>
    <source>
        <strain evidence="1 2">NBRC 100334</strain>
    </source>
</reference>
<dbReference type="Gene3D" id="3.40.50.300">
    <property type="entry name" value="P-loop containing nucleotide triphosphate hydrolases"/>
    <property type="match status" value="1"/>
</dbReference>
<dbReference type="RefSeq" id="WP_143043199.1">
    <property type="nucleotide sequence ID" value="NZ_BJVY01000071.1"/>
</dbReference>
<organism evidence="1 2">
    <name type="scientific">Myxococcus virescens</name>
    <dbReference type="NCBI Taxonomy" id="83456"/>
    <lineage>
        <taxon>Bacteria</taxon>
        <taxon>Pseudomonadati</taxon>
        <taxon>Myxococcota</taxon>
        <taxon>Myxococcia</taxon>
        <taxon>Myxococcales</taxon>
        <taxon>Cystobacterineae</taxon>
        <taxon>Myxococcaceae</taxon>
        <taxon>Myxococcus</taxon>
    </lineage>
</organism>
<gene>
    <name evidence="1" type="ORF">MVI01_71720</name>
</gene>
<comment type="caution">
    <text evidence="1">The sequence shown here is derived from an EMBL/GenBank/DDBJ whole genome shotgun (WGS) entry which is preliminary data.</text>
</comment>
<evidence type="ECO:0000313" key="2">
    <source>
        <dbReference type="Proteomes" id="UP000321224"/>
    </source>
</evidence>
<sequence length="315" mass="35024">MTCEADTTADAPMHSSLRERVRRLAYGARKQNRELELQGRALVLCPPDCPRAHRGVEHAHTWWDMYRMAPAAEYAASLARAQREAAQRSRVDVVAHLRRMGVGAKHLGALTSLDETRAPLRAVRLWLAQPRPLLPADAHQPARHGPMPFPWLVLMGQPDAGKTQAAVVVLADFARHYPWNQAAGGGRQMPPALFVPGAELAGLSAFTDAGRERLEDMRRCRLLVLDDVGAEKLGDVALGLLHDVLDARYREQRRTVLTTHLNRQDFLARFDGREAGLPAENLGRLERRIRELAFTLQGTGNKPHLSCGGRPLRLT</sequence>